<sequence length="316" mass="35703">MAEEKNRTASGPSRTKIPVRDDGLPSIWLRNEAAFLSFGCMNFLSLPRNYCEKVIKHFYANAELVEPTAEYLETVVKGVAFEVDDKLISRLYGIPTGGEFYNGTFNRLEACRVIFKNEAMVQTSRDVSLLDRDMHLLHLIIVHVLKPRAGKLSSLTNEDTWMMWKIALGQRIDLCDLVVSEMVGCRNKPEWRLLYGRLITDIAIKLGANLTEENFTSMHPNTRIGASSLVKARFELVDGAWVKPGVEVEDEGVGGTAQPPSSSPADWSAFLTDFWTFQANVMDNLLELRAQNREIMARQDHLDEMIKNLQSSDDED</sequence>
<feature type="domain" description="Putative plant transposon protein" evidence="1">
    <location>
        <begin position="38"/>
        <end position="205"/>
    </location>
</feature>
<proteinExistence type="predicted"/>
<organism evidence="2 3">
    <name type="scientific">Abeliophyllum distichum</name>
    <dbReference type="NCBI Taxonomy" id="126358"/>
    <lineage>
        <taxon>Eukaryota</taxon>
        <taxon>Viridiplantae</taxon>
        <taxon>Streptophyta</taxon>
        <taxon>Embryophyta</taxon>
        <taxon>Tracheophyta</taxon>
        <taxon>Spermatophyta</taxon>
        <taxon>Magnoliopsida</taxon>
        <taxon>eudicotyledons</taxon>
        <taxon>Gunneridae</taxon>
        <taxon>Pentapetalae</taxon>
        <taxon>asterids</taxon>
        <taxon>lamiids</taxon>
        <taxon>Lamiales</taxon>
        <taxon>Oleaceae</taxon>
        <taxon>Forsythieae</taxon>
        <taxon>Abeliophyllum</taxon>
    </lineage>
</organism>
<reference evidence="3" key="1">
    <citation type="submission" date="2024-07" db="EMBL/GenBank/DDBJ databases">
        <title>Two chromosome-level genome assemblies of Korean endemic species Abeliophyllum distichum and Forsythia ovata (Oleaceae).</title>
        <authorList>
            <person name="Jang H."/>
        </authorList>
    </citation>
    <scope>NUCLEOTIDE SEQUENCE [LARGE SCALE GENOMIC DNA]</scope>
</reference>
<evidence type="ECO:0000313" key="2">
    <source>
        <dbReference type="EMBL" id="KAL2542159.1"/>
    </source>
</evidence>
<keyword evidence="3" id="KW-1185">Reference proteome</keyword>
<dbReference type="Pfam" id="PF20167">
    <property type="entry name" value="Transposase_32"/>
    <property type="match status" value="1"/>
</dbReference>
<dbReference type="EMBL" id="JBFOLK010000001">
    <property type="protein sequence ID" value="KAL2542159.1"/>
    <property type="molecule type" value="Genomic_DNA"/>
</dbReference>
<accession>A0ABD1VXN8</accession>
<dbReference type="AlphaFoldDB" id="A0ABD1VXN8"/>
<evidence type="ECO:0000313" key="3">
    <source>
        <dbReference type="Proteomes" id="UP001604336"/>
    </source>
</evidence>
<comment type="caution">
    <text evidence="2">The sequence shown here is derived from an EMBL/GenBank/DDBJ whole genome shotgun (WGS) entry which is preliminary data.</text>
</comment>
<dbReference type="Proteomes" id="UP001604336">
    <property type="component" value="Unassembled WGS sequence"/>
</dbReference>
<protein>
    <recommendedName>
        <fullName evidence="1">Putative plant transposon protein domain-containing protein</fullName>
    </recommendedName>
</protein>
<gene>
    <name evidence="2" type="ORF">Adt_03137</name>
</gene>
<evidence type="ECO:0000259" key="1">
    <source>
        <dbReference type="Pfam" id="PF20167"/>
    </source>
</evidence>
<name>A0ABD1VXN8_9LAMI</name>
<dbReference type="InterPro" id="IPR046796">
    <property type="entry name" value="Transposase_32_dom"/>
</dbReference>